<dbReference type="EMBL" id="JBJKTR010000007">
    <property type="protein sequence ID" value="KAL3364207.1"/>
    <property type="molecule type" value="Genomic_DNA"/>
</dbReference>
<comment type="caution">
    <text evidence="1">The sequence shown here is derived from an EMBL/GenBank/DDBJ whole genome shotgun (WGS) entry which is preliminary data.</text>
</comment>
<dbReference type="AlphaFoldDB" id="A0ABD2U6N2"/>
<dbReference type="EMBL" id="JBJKTR010000007">
    <property type="protein sequence ID" value="KAL3364210.1"/>
    <property type="molecule type" value="Genomic_DNA"/>
</dbReference>
<sequence>MNMSWEIHTRLKIKFSSSERVKNRLICLLYTPIYGQKIPYTGQKRENIGGKRGNTELRENYRFGGSKTDGIRGIYTWCISSGNGKMGQKGNLIGFGPKPKSNYLLSLSYYLYCVI</sequence>
<accession>A0ABD2U6N2</accession>
<evidence type="ECO:0000313" key="2">
    <source>
        <dbReference type="EMBL" id="KAL3364207.1"/>
    </source>
</evidence>
<proteinExistence type="predicted"/>
<dbReference type="Proteomes" id="UP001627284">
    <property type="component" value="Unassembled WGS sequence"/>
</dbReference>
<dbReference type="EMBL" id="JBJKTR010000007">
    <property type="protein sequence ID" value="KAL3364206.1"/>
    <property type="molecule type" value="Genomic_DNA"/>
</dbReference>
<reference evidence="1 5" key="1">
    <citation type="submission" date="2024-05" db="EMBL/GenBank/DDBJ databases">
        <title>De novo assembly of an allotetraploid wild potato.</title>
        <authorList>
            <person name="Hosaka A.J."/>
        </authorList>
    </citation>
    <scope>NUCLEOTIDE SEQUENCE [LARGE SCALE GENOMIC DNA]</scope>
    <source>
        <tissue evidence="1">Young leaves</tissue>
    </source>
</reference>
<name>A0ABD2U6N2_9SOLN</name>
<dbReference type="EMBL" id="JBJKTR010000007">
    <property type="protein sequence ID" value="KAL3364208.1"/>
    <property type="molecule type" value="Genomic_DNA"/>
</dbReference>
<evidence type="ECO:0000313" key="1">
    <source>
        <dbReference type="EMBL" id="KAL3364206.1"/>
    </source>
</evidence>
<evidence type="ECO:0000313" key="3">
    <source>
        <dbReference type="EMBL" id="KAL3364208.1"/>
    </source>
</evidence>
<evidence type="ECO:0000313" key="4">
    <source>
        <dbReference type="EMBL" id="KAL3364210.1"/>
    </source>
</evidence>
<keyword evidence="5" id="KW-1185">Reference proteome</keyword>
<protein>
    <submittedName>
        <fullName evidence="1">Uncharacterized protein</fullName>
    </submittedName>
</protein>
<gene>
    <name evidence="1" type="ORF">AABB24_013122</name>
    <name evidence="2" type="ORF">AABB24_013123</name>
    <name evidence="3" type="ORF">AABB24_013124</name>
    <name evidence="4" type="ORF">AABB24_013125</name>
</gene>
<evidence type="ECO:0000313" key="5">
    <source>
        <dbReference type="Proteomes" id="UP001627284"/>
    </source>
</evidence>
<organism evidence="1 5">
    <name type="scientific">Solanum stoloniferum</name>
    <dbReference type="NCBI Taxonomy" id="62892"/>
    <lineage>
        <taxon>Eukaryota</taxon>
        <taxon>Viridiplantae</taxon>
        <taxon>Streptophyta</taxon>
        <taxon>Embryophyta</taxon>
        <taxon>Tracheophyta</taxon>
        <taxon>Spermatophyta</taxon>
        <taxon>Magnoliopsida</taxon>
        <taxon>eudicotyledons</taxon>
        <taxon>Gunneridae</taxon>
        <taxon>Pentapetalae</taxon>
        <taxon>asterids</taxon>
        <taxon>lamiids</taxon>
        <taxon>Solanales</taxon>
        <taxon>Solanaceae</taxon>
        <taxon>Solanoideae</taxon>
        <taxon>Solaneae</taxon>
        <taxon>Solanum</taxon>
    </lineage>
</organism>